<comment type="function">
    <text evidence="16">Core subunit of the mitochondrial membrane respiratory chain NADH dehydrogenase (Complex I) which catalyzes electron transfer from NADH through the respiratory chain, using ubiquinone as an electron acceptor. Essential for the catalytic activity and assembly of complex I.</text>
</comment>
<feature type="transmembrane region" description="Helical" evidence="16">
    <location>
        <begin position="338"/>
        <end position="361"/>
    </location>
</feature>
<proteinExistence type="inferred from homology"/>
<evidence type="ECO:0000256" key="2">
    <source>
        <dbReference type="ARBA" id="ARBA00009025"/>
    </source>
</evidence>
<feature type="transmembrane region" description="Helical" evidence="16">
    <location>
        <begin position="35"/>
        <end position="55"/>
    </location>
</feature>
<feature type="domain" description="NADH:quinone oxidoreductase/Mrp antiporter transmembrane" evidence="17">
    <location>
        <begin position="82"/>
        <end position="345"/>
    </location>
</feature>
<dbReference type="PANTHER" id="PTHR43507:SF20">
    <property type="entry name" value="NADH-UBIQUINONE OXIDOREDUCTASE CHAIN 4"/>
    <property type="match status" value="1"/>
</dbReference>
<feature type="transmembrane region" description="Helical" evidence="16">
    <location>
        <begin position="147"/>
        <end position="172"/>
    </location>
</feature>
<evidence type="ECO:0000256" key="8">
    <source>
        <dbReference type="ARBA" id="ARBA00022967"/>
    </source>
</evidence>
<evidence type="ECO:0000256" key="10">
    <source>
        <dbReference type="ARBA" id="ARBA00022989"/>
    </source>
</evidence>
<protein>
    <recommendedName>
        <fullName evidence="4 16">NADH-ubiquinone oxidoreductase chain 4</fullName>
        <ecNumber evidence="3 16">7.1.1.2</ecNumber>
    </recommendedName>
</protein>
<keyword evidence="10 16" id="KW-1133">Transmembrane helix</keyword>
<keyword evidence="14 16" id="KW-0472">Membrane</keyword>
<dbReference type="GO" id="GO:0031966">
    <property type="term" value="C:mitochondrial membrane"/>
    <property type="evidence" value="ECO:0007669"/>
    <property type="project" value="UniProtKB-SubCell"/>
</dbReference>
<feature type="transmembrane region" description="Helical" evidence="16">
    <location>
        <begin position="184"/>
        <end position="205"/>
    </location>
</feature>
<dbReference type="GO" id="GO:0008137">
    <property type="term" value="F:NADH dehydrogenase (ubiquinone) activity"/>
    <property type="evidence" value="ECO:0007669"/>
    <property type="project" value="UniProtKB-UniRule"/>
</dbReference>
<evidence type="ECO:0000256" key="3">
    <source>
        <dbReference type="ARBA" id="ARBA00012944"/>
    </source>
</evidence>
<evidence type="ECO:0000256" key="9">
    <source>
        <dbReference type="ARBA" id="ARBA00022982"/>
    </source>
</evidence>
<comment type="similarity">
    <text evidence="2 16">Belongs to the complex I subunit 4 family.</text>
</comment>
<feature type="transmembrane region" description="Helical" evidence="16">
    <location>
        <begin position="236"/>
        <end position="258"/>
    </location>
</feature>
<evidence type="ECO:0000256" key="13">
    <source>
        <dbReference type="ARBA" id="ARBA00023128"/>
    </source>
</evidence>
<evidence type="ECO:0000259" key="17">
    <source>
        <dbReference type="Pfam" id="PF00361"/>
    </source>
</evidence>
<dbReference type="GO" id="GO:0048039">
    <property type="term" value="F:ubiquinone binding"/>
    <property type="evidence" value="ECO:0007669"/>
    <property type="project" value="TreeGrafter"/>
</dbReference>
<dbReference type="GO" id="GO:0003954">
    <property type="term" value="F:NADH dehydrogenase activity"/>
    <property type="evidence" value="ECO:0007669"/>
    <property type="project" value="TreeGrafter"/>
</dbReference>
<keyword evidence="13 16" id="KW-0496">Mitochondrion</keyword>
<evidence type="ECO:0000256" key="7">
    <source>
        <dbReference type="ARBA" id="ARBA00022692"/>
    </source>
</evidence>
<evidence type="ECO:0000256" key="4">
    <source>
        <dbReference type="ARBA" id="ARBA00021006"/>
    </source>
</evidence>
<feature type="transmembrane region" description="Helical" evidence="16">
    <location>
        <begin position="265"/>
        <end position="286"/>
    </location>
</feature>
<dbReference type="AlphaFoldDB" id="K0JA07"/>
<feature type="transmembrane region" description="Helical" evidence="16">
    <location>
        <begin position="212"/>
        <end position="230"/>
    </location>
</feature>
<comment type="catalytic activity">
    <reaction evidence="15 16">
        <text>a ubiquinone + NADH + 5 H(+)(in) = a ubiquinol + NAD(+) + 4 H(+)(out)</text>
        <dbReference type="Rhea" id="RHEA:29091"/>
        <dbReference type="Rhea" id="RHEA-COMP:9565"/>
        <dbReference type="Rhea" id="RHEA-COMP:9566"/>
        <dbReference type="ChEBI" id="CHEBI:15378"/>
        <dbReference type="ChEBI" id="CHEBI:16389"/>
        <dbReference type="ChEBI" id="CHEBI:17976"/>
        <dbReference type="ChEBI" id="CHEBI:57540"/>
        <dbReference type="ChEBI" id="CHEBI:57945"/>
        <dbReference type="EC" id="7.1.1.2"/>
    </reaction>
</comment>
<sequence>MLSLLLFLNSEILIYVLVIYFLLKNSFVEEEYSLMVKMTDINFWMILLVLLLYLMMLSVEISFKFSFNLLIFSLIYLMWVSNFMVFYFLYEMVFVLIMFVIILLGYSYERLMAAYLMMFYSFLFSSPMMMLFLIFDCVFLMKSWLMYGLVVSYFLVASFMVKFPIFGFHYWLPVAHVEASTIGSMLLAGILLKLGSVGLFYVVVYLNFMVKFHWLSISMLLVMLLILLLSDLKMMIAYSSIAHMSMVFYVMMLGSLVAKKGALLMMFYHGFLSPLMFWLVGLLAWWKTRSLFVVKFMSVSFIFFFLIFILSILNMSFPPFMGFLSEILMMKSLVTIKFIMYTFIVGVLFSCYYNIYFFWAFASSMGYLFKINFYSLDVFIFLLWVIF</sequence>
<evidence type="ECO:0000256" key="15">
    <source>
        <dbReference type="ARBA" id="ARBA00049551"/>
    </source>
</evidence>
<keyword evidence="9 16" id="KW-0249">Electron transport</keyword>
<dbReference type="PRINTS" id="PR01437">
    <property type="entry name" value="NUOXDRDTASE4"/>
</dbReference>
<evidence type="ECO:0000256" key="6">
    <source>
        <dbReference type="ARBA" id="ARBA00022660"/>
    </source>
</evidence>
<geneLocation type="mitochondrion" evidence="18"/>
<reference evidence="18" key="1">
    <citation type="journal article" date="2013" name="Mol. Phylogenet. Evol.">
        <title>Phylogenetic analyses of endoparasitic Acanthocephala based on mitochondrial genomes suggest secondary loss of sensory organs.</title>
        <authorList>
            <person name="Weber M."/>
            <person name="Wey-Fabrizius A.R."/>
            <person name="Podsiadlowski L."/>
            <person name="Witek A."/>
            <person name="Schill R.O."/>
            <person name="Sugar L."/>
            <person name="Herlyn H."/>
            <person name="Hankeln T."/>
        </authorList>
    </citation>
    <scope>NUCLEOTIDE SEQUENCE</scope>
</reference>
<evidence type="ECO:0000256" key="14">
    <source>
        <dbReference type="ARBA" id="ARBA00023136"/>
    </source>
</evidence>
<evidence type="ECO:0000256" key="5">
    <source>
        <dbReference type="ARBA" id="ARBA00022448"/>
    </source>
</evidence>
<dbReference type="InterPro" id="IPR001750">
    <property type="entry name" value="ND/Mrp_TM"/>
</dbReference>
<keyword evidence="5 16" id="KW-0813">Transport</keyword>
<dbReference type="Pfam" id="PF00361">
    <property type="entry name" value="Proton_antipo_M"/>
    <property type="match status" value="1"/>
</dbReference>
<evidence type="ECO:0000313" key="18">
    <source>
        <dbReference type="EMBL" id="CCA94473.1"/>
    </source>
</evidence>
<dbReference type="PANTHER" id="PTHR43507">
    <property type="entry name" value="NADH-UBIQUINONE OXIDOREDUCTASE CHAIN 4"/>
    <property type="match status" value="1"/>
</dbReference>
<feature type="transmembrane region" description="Helical" evidence="16">
    <location>
        <begin position="114"/>
        <end position="135"/>
    </location>
</feature>
<accession>K0JA07</accession>
<evidence type="ECO:0000256" key="11">
    <source>
        <dbReference type="ARBA" id="ARBA00023027"/>
    </source>
</evidence>
<keyword evidence="8" id="KW-1278">Translocase</keyword>
<keyword evidence="6 16" id="KW-0679">Respiratory chain</keyword>
<dbReference type="EC" id="7.1.1.2" evidence="3 16"/>
<feature type="transmembrane region" description="Helical" evidence="16">
    <location>
        <begin position="292"/>
        <end position="317"/>
    </location>
</feature>
<dbReference type="InterPro" id="IPR003918">
    <property type="entry name" value="NADH_UbQ_OxRdtase"/>
</dbReference>
<gene>
    <name evidence="18" type="primary">ND4</name>
</gene>
<keyword evidence="7 16" id="KW-0812">Transmembrane</keyword>
<organism evidence="18">
    <name type="scientific">Philodina citrina</name>
    <dbReference type="NCBI Taxonomy" id="468664"/>
    <lineage>
        <taxon>Eukaryota</taxon>
        <taxon>Metazoa</taxon>
        <taxon>Spiralia</taxon>
        <taxon>Gnathifera</taxon>
        <taxon>Rotifera</taxon>
        <taxon>Eurotatoria</taxon>
        <taxon>Bdelloidea</taxon>
        <taxon>Philodinida</taxon>
        <taxon>Philodinidae</taxon>
        <taxon>Philodina</taxon>
    </lineage>
</organism>
<evidence type="ECO:0000256" key="1">
    <source>
        <dbReference type="ARBA" id="ARBA00004225"/>
    </source>
</evidence>
<evidence type="ECO:0000256" key="16">
    <source>
        <dbReference type="RuleBase" id="RU003297"/>
    </source>
</evidence>
<feature type="transmembrane region" description="Helical" evidence="16">
    <location>
        <begin position="367"/>
        <end position="386"/>
    </location>
</feature>
<feature type="transmembrane region" description="Helical" evidence="16">
    <location>
        <begin position="87"/>
        <end position="108"/>
    </location>
</feature>
<keyword evidence="11 16" id="KW-0520">NAD</keyword>
<comment type="subcellular location">
    <subcellularLocation>
        <location evidence="1 16">Mitochondrion membrane</location>
        <topology evidence="1 16">Multi-pass membrane protein</topology>
    </subcellularLocation>
</comment>
<dbReference type="GO" id="GO:0042773">
    <property type="term" value="P:ATP synthesis coupled electron transport"/>
    <property type="evidence" value="ECO:0007669"/>
    <property type="project" value="InterPro"/>
</dbReference>
<feature type="transmembrane region" description="Helical" evidence="16">
    <location>
        <begin position="6"/>
        <end position="23"/>
    </location>
</feature>
<dbReference type="EMBL" id="FR856884">
    <property type="protein sequence ID" value="CCA94473.1"/>
    <property type="molecule type" value="Genomic_DNA"/>
</dbReference>
<dbReference type="GO" id="GO:0015990">
    <property type="term" value="P:electron transport coupled proton transport"/>
    <property type="evidence" value="ECO:0007669"/>
    <property type="project" value="TreeGrafter"/>
</dbReference>
<keyword evidence="12 16" id="KW-0830">Ubiquinone</keyword>
<name>K0JA07_9BILA</name>
<evidence type="ECO:0000256" key="12">
    <source>
        <dbReference type="ARBA" id="ARBA00023075"/>
    </source>
</evidence>